<accession>A0AB35K3M5</accession>
<sequence>MKLFIKIILSLVFVFLILLVVTSSFNLQSKIFKLLHPDWFELKDYKILDYNVYCSSKPWRRGMDRNARGDIKYQYAYRNTTYTSEEKDFLVVYRLFISENCDEMKDQNISIFNEIKKNNQINFFISPDTKKSKILITKEGLSFRNSWMINLILEIQLIILVLIGLIIYLTVTSKK</sequence>
<evidence type="ECO:0000256" key="1">
    <source>
        <dbReference type="SAM" id="Phobius"/>
    </source>
</evidence>
<proteinExistence type="predicted"/>
<feature type="transmembrane region" description="Helical" evidence="1">
    <location>
        <begin position="147"/>
        <end position="171"/>
    </location>
</feature>
<keyword evidence="1" id="KW-1133">Transmembrane helix</keyword>
<name>A0AB35K3M5_9GAMM</name>
<evidence type="ECO:0008006" key="4">
    <source>
        <dbReference type="Google" id="ProtNLM"/>
    </source>
</evidence>
<dbReference type="Proteomes" id="UP001150055">
    <property type="component" value="Unassembled WGS sequence"/>
</dbReference>
<dbReference type="AlphaFoldDB" id="A0AB35K3M5"/>
<dbReference type="EMBL" id="JALNTG010000024">
    <property type="protein sequence ID" value="MDD9320124.1"/>
    <property type="molecule type" value="Genomic_DNA"/>
</dbReference>
<dbReference type="RefSeq" id="WP_274579028.1">
    <property type="nucleotide sequence ID" value="NZ_JALNTG010000024.1"/>
</dbReference>
<evidence type="ECO:0000313" key="3">
    <source>
        <dbReference type="Proteomes" id="UP001150055"/>
    </source>
</evidence>
<organism evidence="2 3">
    <name type="scientific">Acinetobacter lactucae</name>
    <dbReference type="NCBI Taxonomy" id="1785128"/>
    <lineage>
        <taxon>Bacteria</taxon>
        <taxon>Pseudomonadati</taxon>
        <taxon>Pseudomonadota</taxon>
        <taxon>Gammaproteobacteria</taxon>
        <taxon>Moraxellales</taxon>
        <taxon>Moraxellaceae</taxon>
        <taxon>Acinetobacter</taxon>
        <taxon>Acinetobacter calcoaceticus/baumannii complex</taxon>
    </lineage>
</organism>
<keyword evidence="1" id="KW-0472">Membrane</keyword>
<keyword evidence="1" id="KW-0812">Transmembrane</keyword>
<comment type="caution">
    <text evidence="2">The sequence shown here is derived from an EMBL/GenBank/DDBJ whole genome shotgun (WGS) entry which is preliminary data.</text>
</comment>
<protein>
    <recommendedName>
        <fullName evidence="4">DUF3592 domain-containing protein</fullName>
    </recommendedName>
</protein>
<evidence type="ECO:0000313" key="2">
    <source>
        <dbReference type="EMBL" id="MDD9320124.1"/>
    </source>
</evidence>
<reference evidence="2" key="1">
    <citation type="submission" date="2022-12" db="EMBL/GenBank/DDBJ databases">
        <title>Acinetobacter lactucae: Emerging opportunistic pathogenic species of genus Acinetobacter isolated from immunocompromised patients in clinical settings of India.</title>
        <authorList>
            <person name="Amar A.K."/>
            <person name="Sawant A.R."/>
            <person name="Meera M."/>
            <person name="Tomar A."/>
            <person name="Sistla S."/>
            <person name="Prashanth K."/>
        </authorList>
    </citation>
    <scope>NUCLEOTIDE SEQUENCE</scope>
    <source>
        <strain evidence="2">PKAL1828C</strain>
    </source>
</reference>
<gene>
    <name evidence="2" type="ORF">M0O54_08305</name>
</gene>